<name>A0A3M2MDS0_9ACTN</name>
<protein>
    <submittedName>
        <fullName evidence="2">Ketosteroid isomerase</fullName>
    </submittedName>
</protein>
<accession>A0A3M2MDS0</accession>
<dbReference type="RefSeq" id="WP_122192555.1">
    <property type="nucleotide sequence ID" value="NZ_JBHSKC010000016.1"/>
</dbReference>
<dbReference type="AlphaFoldDB" id="A0A3M2MDS0"/>
<dbReference type="EMBL" id="RFFG01000002">
    <property type="protein sequence ID" value="RMI47707.1"/>
    <property type="molecule type" value="Genomic_DNA"/>
</dbReference>
<reference evidence="2 3" key="1">
    <citation type="submission" date="2018-10" db="EMBL/GenBank/DDBJ databases">
        <title>Isolation from soil.</title>
        <authorList>
            <person name="Hu J."/>
        </authorList>
    </citation>
    <scope>NUCLEOTIDE SEQUENCE [LARGE SCALE GENOMIC DNA]</scope>
    <source>
        <strain evidence="2 3">NEAU-Ht49</strain>
    </source>
</reference>
<sequence>MTPREVFDRLYQGISDGRWDELAALYADDAVVDQPFRMPPAPIRIEGRAALAEHFASAGQGPLRLRVKDVLVHETADPEVIVAEFTYAGELTTTGAGFEVGNIQVLHVRDGLIVRSRDYHDHAALERALGGA</sequence>
<dbReference type="OrthoDB" id="3681559at2"/>
<evidence type="ECO:0000313" key="3">
    <source>
        <dbReference type="Proteomes" id="UP000282674"/>
    </source>
</evidence>
<evidence type="ECO:0000313" key="2">
    <source>
        <dbReference type="EMBL" id="RMI47707.1"/>
    </source>
</evidence>
<dbReference type="InterPro" id="IPR032710">
    <property type="entry name" value="NTF2-like_dom_sf"/>
</dbReference>
<dbReference type="Pfam" id="PF12680">
    <property type="entry name" value="SnoaL_2"/>
    <property type="match status" value="1"/>
</dbReference>
<organism evidence="2 3">
    <name type="scientific">Actinomadura harenae</name>
    <dbReference type="NCBI Taxonomy" id="2483351"/>
    <lineage>
        <taxon>Bacteria</taxon>
        <taxon>Bacillati</taxon>
        <taxon>Actinomycetota</taxon>
        <taxon>Actinomycetes</taxon>
        <taxon>Streptosporangiales</taxon>
        <taxon>Thermomonosporaceae</taxon>
        <taxon>Actinomadura</taxon>
    </lineage>
</organism>
<keyword evidence="3" id="KW-1185">Reference proteome</keyword>
<dbReference type="SUPFAM" id="SSF54427">
    <property type="entry name" value="NTF2-like"/>
    <property type="match status" value="1"/>
</dbReference>
<feature type="domain" description="SnoaL-like" evidence="1">
    <location>
        <begin position="8"/>
        <end position="115"/>
    </location>
</feature>
<keyword evidence="2" id="KW-0413">Isomerase</keyword>
<dbReference type="GO" id="GO:0016853">
    <property type="term" value="F:isomerase activity"/>
    <property type="evidence" value="ECO:0007669"/>
    <property type="project" value="UniProtKB-KW"/>
</dbReference>
<dbReference type="Gene3D" id="3.10.450.50">
    <property type="match status" value="1"/>
</dbReference>
<evidence type="ECO:0000259" key="1">
    <source>
        <dbReference type="Pfam" id="PF12680"/>
    </source>
</evidence>
<dbReference type="InterPro" id="IPR037401">
    <property type="entry name" value="SnoaL-like"/>
</dbReference>
<gene>
    <name evidence="2" type="ORF">EBO15_02125</name>
</gene>
<proteinExistence type="predicted"/>
<dbReference type="Proteomes" id="UP000282674">
    <property type="component" value="Unassembled WGS sequence"/>
</dbReference>
<comment type="caution">
    <text evidence="2">The sequence shown here is derived from an EMBL/GenBank/DDBJ whole genome shotgun (WGS) entry which is preliminary data.</text>
</comment>